<feature type="transmembrane region" description="Helical" evidence="2">
    <location>
        <begin position="38"/>
        <end position="62"/>
    </location>
</feature>
<dbReference type="RefSeq" id="WP_093884706.1">
    <property type="nucleotide sequence ID" value="NZ_FOBS01000038.1"/>
</dbReference>
<name>A0A1H8AQ43_9BACT</name>
<evidence type="ECO:0000256" key="2">
    <source>
        <dbReference type="SAM" id="Phobius"/>
    </source>
</evidence>
<keyword evidence="2" id="KW-0812">Transmembrane</keyword>
<evidence type="ECO:0000256" key="1">
    <source>
        <dbReference type="ARBA" id="ARBA00009820"/>
    </source>
</evidence>
<dbReference type="PANTHER" id="PTHR36842:SF1">
    <property type="entry name" value="PROTEIN TOLB"/>
    <property type="match status" value="1"/>
</dbReference>
<accession>A0A1H8AQ43</accession>
<keyword evidence="2" id="KW-1133">Transmembrane helix</keyword>
<sequence length="363" mass="39390">MNAFGRIFPVRSGIPIEAESRITSSLQKRSLFTEVRRTCLFSLLMILATVVSIALMTGIAMAEDAAAETIAFVRQGDIWIAKVDSTGQRRLTDFGDCGGPALSADARQVAFFCRSEKDLYPDTGFGQIYLVETAGGKPRRMKFDGIPAAEHPGFSSDGKSLVFVGLSEVQKQGKEEEAQVYATMSISIADLQTGKIQSVLRHPGTMLDAGYIYSNPSFSPDGQLILWQESGSDVSGGFTVSDLKGKTLFQFPPQVTDPTPYWRPSLALDGQTVLCYTPTTSEASDDSIHLVDRKTGKTVDVTTGANPVFVRHGTAIVFERWVNRWSEKASSNLWILELKPGATPKQIIADASEPAGPVLKPAK</sequence>
<protein>
    <submittedName>
        <fullName evidence="3">TolB protein</fullName>
    </submittedName>
</protein>
<dbReference type="OrthoDB" id="4269629at2"/>
<keyword evidence="4" id="KW-1185">Reference proteome</keyword>
<dbReference type="EMBL" id="FOBS01000038">
    <property type="protein sequence ID" value="SEM71909.1"/>
    <property type="molecule type" value="Genomic_DNA"/>
</dbReference>
<proteinExistence type="inferred from homology"/>
<dbReference type="Gene3D" id="2.120.10.30">
    <property type="entry name" value="TolB, C-terminal domain"/>
    <property type="match status" value="2"/>
</dbReference>
<organism evidence="3 4">
    <name type="scientific">Syntrophus gentianae</name>
    <dbReference type="NCBI Taxonomy" id="43775"/>
    <lineage>
        <taxon>Bacteria</taxon>
        <taxon>Pseudomonadati</taxon>
        <taxon>Thermodesulfobacteriota</taxon>
        <taxon>Syntrophia</taxon>
        <taxon>Syntrophales</taxon>
        <taxon>Syntrophaceae</taxon>
        <taxon>Syntrophus</taxon>
    </lineage>
</organism>
<gene>
    <name evidence="3" type="ORF">SAMN04489760_13825</name>
</gene>
<dbReference type="Pfam" id="PF07676">
    <property type="entry name" value="PD40"/>
    <property type="match status" value="2"/>
</dbReference>
<evidence type="ECO:0000313" key="3">
    <source>
        <dbReference type="EMBL" id="SEM71909.1"/>
    </source>
</evidence>
<dbReference type="STRING" id="43775.SAMN04489760_13825"/>
<dbReference type="Proteomes" id="UP000198744">
    <property type="component" value="Unassembled WGS sequence"/>
</dbReference>
<dbReference type="InterPro" id="IPR011042">
    <property type="entry name" value="6-blade_b-propeller_TolB-like"/>
</dbReference>
<dbReference type="AlphaFoldDB" id="A0A1H8AQ43"/>
<dbReference type="SUPFAM" id="SSF69304">
    <property type="entry name" value="Tricorn protease N-terminal domain"/>
    <property type="match status" value="1"/>
</dbReference>
<dbReference type="PANTHER" id="PTHR36842">
    <property type="entry name" value="PROTEIN TOLB HOMOLOG"/>
    <property type="match status" value="1"/>
</dbReference>
<dbReference type="InterPro" id="IPR011659">
    <property type="entry name" value="WD40"/>
</dbReference>
<reference evidence="3 4" key="1">
    <citation type="submission" date="2016-10" db="EMBL/GenBank/DDBJ databases">
        <authorList>
            <person name="de Groot N.N."/>
        </authorList>
    </citation>
    <scope>NUCLEOTIDE SEQUENCE [LARGE SCALE GENOMIC DNA]</scope>
    <source>
        <strain evidence="3 4">DSM 8423</strain>
    </source>
</reference>
<comment type="similarity">
    <text evidence="1">Belongs to the TolB family.</text>
</comment>
<keyword evidence="2" id="KW-0472">Membrane</keyword>
<evidence type="ECO:0000313" key="4">
    <source>
        <dbReference type="Proteomes" id="UP000198744"/>
    </source>
</evidence>